<comment type="caution">
    <text evidence="2">The sequence shown here is derived from an EMBL/GenBank/DDBJ whole genome shotgun (WGS) entry which is preliminary data.</text>
</comment>
<organism evidence="2 3">
    <name type="scientific">Rhipicephalus sanguineus</name>
    <name type="common">Brown dog tick</name>
    <name type="synonym">Ixodes sanguineus</name>
    <dbReference type="NCBI Taxonomy" id="34632"/>
    <lineage>
        <taxon>Eukaryota</taxon>
        <taxon>Metazoa</taxon>
        <taxon>Ecdysozoa</taxon>
        <taxon>Arthropoda</taxon>
        <taxon>Chelicerata</taxon>
        <taxon>Arachnida</taxon>
        <taxon>Acari</taxon>
        <taxon>Parasitiformes</taxon>
        <taxon>Ixodida</taxon>
        <taxon>Ixodoidea</taxon>
        <taxon>Ixodidae</taxon>
        <taxon>Rhipicephalinae</taxon>
        <taxon>Rhipicephalus</taxon>
        <taxon>Rhipicephalus</taxon>
    </lineage>
</organism>
<protein>
    <submittedName>
        <fullName evidence="2">Uncharacterized protein</fullName>
    </submittedName>
</protein>
<name>A0A9D4PG36_RHISA</name>
<dbReference type="EMBL" id="JABSTV010001254">
    <property type="protein sequence ID" value="KAH7939049.1"/>
    <property type="molecule type" value="Genomic_DNA"/>
</dbReference>
<gene>
    <name evidence="2" type="ORF">HPB52_005225</name>
</gene>
<evidence type="ECO:0000313" key="3">
    <source>
        <dbReference type="Proteomes" id="UP000821837"/>
    </source>
</evidence>
<evidence type="ECO:0000313" key="2">
    <source>
        <dbReference type="EMBL" id="KAH7939049.1"/>
    </source>
</evidence>
<proteinExistence type="predicted"/>
<reference evidence="2" key="2">
    <citation type="submission" date="2021-09" db="EMBL/GenBank/DDBJ databases">
        <authorList>
            <person name="Jia N."/>
            <person name="Wang J."/>
            <person name="Shi W."/>
            <person name="Du L."/>
            <person name="Sun Y."/>
            <person name="Zhan W."/>
            <person name="Jiang J."/>
            <person name="Wang Q."/>
            <person name="Zhang B."/>
            <person name="Ji P."/>
            <person name="Sakyi L.B."/>
            <person name="Cui X."/>
            <person name="Yuan T."/>
            <person name="Jiang B."/>
            <person name="Yang W."/>
            <person name="Lam T.T.-Y."/>
            <person name="Chang Q."/>
            <person name="Ding S."/>
            <person name="Wang X."/>
            <person name="Zhu J."/>
            <person name="Ruan X."/>
            <person name="Zhao L."/>
            <person name="Wei J."/>
            <person name="Que T."/>
            <person name="Du C."/>
            <person name="Cheng J."/>
            <person name="Dai P."/>
            <person name="Han X."/>
            <person name="Huang E."/>
            <person name="Gao Y."/>
            <person name="Liu J."/>
            <person name="Shao H."/>
            <person name="Ye R."/>
            <person name="Li L."/>
            <person name="Wei W."/>
            <person name="Wang X."/>
            <person name="Wang C."/>
            <person name="Huo Q."/>
            <person name="Li W."/>
            <person name="Guo W."/>
            <person name="Chen H."/>
            <person name="Chen S."/>
            <person name="Zhou L."/>
            <person name="Zhou L."/>
            <person name="Ni X."/>
            <person name="Tian J."/>
            <person name="Zhou Y."/>
            <person name="Sheng Y."/>
            <person name="Liu T."/>
            <person name="Pan Y."/>
            <person name="Xia L."/>
            <person name="Li J."/>
            <person name="Zhao F."/>
            <person name="Cao W."/>
        </authorList>
    </citation>
    <scope>NUCLEOTIDE SEQUENCE</scope>
    <source>
        <strain evidence="2">Rsan-2018</strain>
        <tissue evidence="2">Larvae</tissue>
    </source>
</reference>
<evidence type="ECO:0000256" key="1">
    <source>
        <dbReference type="SAM" id="MobiDB-lite"/>
    </source>
</evidence>
<sequence length="109" mass="12240">METLRELIRSVIREELSKFQAPQSTTALSVVDVVRDELRQLMREPEPVAMAAPYPPTARSAPHPPEPTASYQPPALPRSDHRGTSTWPDPARMRHALVCLSVEKEEENS</sequence>
<dbReference type="AlphaFoldDB" id="A0A9D4PG36"/>
<dbReference type="Proteomes" id="UP000821837">
    <property type="component" value="Chromosome 8"/>
</dbReference>
<reference evidence="2" key="1">
    <citation type="journal article" date="2020" name="Cell">
        <title>Large-Scale Comparative Analyses of Tick Genomes Elucidate Their Genetic Diversity and Vector Capacities.</title>
        <authorList>
            <consortium name="Tick Genome and Microbiome Consortium (TIGMIC)"/>
            <person name="Jia N."/>
            <person name="Wang J."/>
            <person name="Shi W."/>
            <person name="Du L."/>
            <person name="Sun Y."/>
            <person name="Zhan W."/>
            <person name="Jiang J.F."/>
            <person name="Wang Q."/>
            <person name="Zhang B."/>
            <person name="Ji P."/>
            <person name="Bell-Sakyi L."/>
            <person name="Cui X.M."/>
            <person name="Yuan T.T."/>
            <person name="Jiang B.G."/>
            <person name="Yang W.F."/>
            <person name="Lam T.T."/>
            <person name="Chang Q.C."/>
            <person name="Ding S.J."/>
            <person name="Wang X.J."/>
            <person name="Zhu J.G."/>
            <person name="Ruan X.D."/>
            <person name="Zhao L."/>
            <person name="Wei J.T."/>
            <person name="Ye R.Z."/>
            <person name="Que T.C."/>
            <person name="Du C.H."/>
            <person name="Zhou Y.H."/>
            <person name="Cheng J.X."/>
            <person name="Dai P.F."/>
            <person name="Guo W.B."/>
            <person name="Han X.H."/>
            <person name="Huang E.J."/>
            <person name="Li L.F."/>
            <person name="Wei W."/>
            <person name="Gao Y.C."/>
            <person name="Liu J.Z."/>
            <person name="Shao H.Z."/>
            <person name="Wang X."/>
            <person name="Wang C.C."/>
            <person name="Yang T.C."/>
            <person name="Huo Q.B."/>
            <person name="Li W."/>
            <person name="Chen H.Y."/>
            <person name="Chen S.E."/>
            <person name="Zhou L.G."/>
            <person name="Ni X.B."/>
            <person name="Tian J.H."/>
            <person name="Sheng Y."/>
            <person name="Liu T."/>
            <person name="Pan Y.S."/>
            <person name="Xia L.Y."/>
            <person name="Li J."/>
            <person name="Zhao F."/>
            <person name="Cao W.C."/>
        </authorList>
    </citation>
    <scope>NUCLEOTIDE SEQUENCE</scope>
    <source>
        <strain evidence="2">Rsan-2018</strain>
    </source>
</reference>
<accession>A0A9D4PG36</accession>
<keyword evidence="3" id="KW-1185">Reference proteome</keyword>
<feature type="region of interest" description="Disordered" evidence="1">
    <location>
        <begin position="44"/>
        <end position="91"/>
    </location>
</feature>